<feature type="binding site" description="covalent" evidence="14">
    <location>
        <position position="130"/>
    </location>
    <ligand>
        <name>heme c</name>
        <dbReference type="ChEBI" id="CHEBI:61717"/>
        <label>2</label>
    </ligand>
</feature>
<dbReference type="Proteomes" id="UP000284767">
    <property type="component" value="Unassembled WGS sequence"/>
</dbReference>
<dbReference type="Proteomes" id="UP000253594">
    <property type="component" value="Unassembled WGS sequence"/>
</dbReference>
<evidence type="ECO:0000256" key="16">
    <source>
        <dbReference type="SAM" id="MobiDB-lite"/>
    </source>
</evidence>
<comment type="PTM">
    <text evidence="14">Binds 2 heme C groups per subunit.</text>
</comment>
<evidence type="ECO:0000256" key="13">
    <source>
        <dbReference type="PIRNR" id="PIRNR006105"/>
    </source>
</evidence>
<feature type="binding site" description="covalent" evidence="14">
    <location>
        <position position="90"/>
    </location>
    <ligand>
        <name>heme c</name>
        <dbReference type="ChEBI" id="CHEBI:61717"/>
        <label>1</label>
    </ligand>
</feature>
<dbReference type="PANTHER" id="PTHR38604">
    <property type="entry name" value="PERIPLASMIC NITRATE REDUCTASE, ELECTRON TRANSFER SUBUNIT"/>
    <property type="match status" value="1"/>
</dbReference>
<dbReference type="PIRSF" id="PIRSF006105">
    <property type="entry name" value="NapB"/>
    <property type="match status" value="1"/>
</dbReference>
<dbReference type="FunFam" id="1.10.1130.10:FF:000001">
    <property type="entry name" value="Periplasmic nitrate reductase, electron transfer subunit"/>
    <property type="match status" value="1"/>
</dbReference>
<evidence type="ECO:0000256" key="9">
    <source>
        <dbReference type="ARBA" id="ARBA00022764"/>
    </source>
</evidence>
<evidence type="ECO:0000256" key="1">
    <source>
        <dbReference type="ARBA" id="ARBA00002599"/>
    </source>
</evidence>
<evidence type="ECO:0000256" key="4">
    <source>
        <dbReference type="ARBA" id="ARBA00013773"/>
    </source>
</evidence>
<feature type="binding site" description="axial binding residue" evidence="15">
    <location>
        <position position="131"/>
    </location>
    <ligand>
        <name>heme c</name>
        <dbReference type="ChEBI" id="CHEBI:61717"/>
        <label>2</label>
    </ligand>
    <ligandPart>
        <name>Fe</name>
        <dbReference type="ChEBI" id="CHEBI:18248"/>
    </ligandPart>
</feature>
<protein>
    <recommendedName>
        <fullName evidence="4 13">Periplasmic nitrate reductase, electron transfer subunit</fullName>
    </recommendedName>
    <alternativeName>
        <fullName evidence="12 13">Diheme cytochrome c NapB</fullName>
    </alternativeName>
</protein>
<dbReference type="PANTHER" id="PTHR38604:SF1">
    <property type="entry name" value="PERIPLASMIC NITRATE REDUCTASE, ELECTRON TRANSFER SUBUNIT"/>
    <property type="match status" value="1"/>
</dbReference>
<dbReference type="KEGG" id="paeb:NCGM1900_1420"/>
<dbReference type="Proteomes" id="UP000045039">
    <property type="component" value="Unassembled WGS sequence"/>
</dbReference>
<evidence type="ECO:0000256" key="15">
    <source>
        <dbReference type="PIRSR" id="PIRSR006105-2"/>
    </source>
</evidence>
<evidence type="ECO:0000256" key="3">
    <source>
        <dbReference type="ARBA" id="ARBA00007368"/>
    </source>
</evidence>
<feature type="binding site" description="axial binding residue" evidence="15">
    <location>
        <position position="91"/>
    </location>
    <ligand>
        <name>heme c</name>
        <dbReference type="ChEBI" id="CHEBI:61717"/>
        <label>1</label>
    </ligand>
    <ligandPart>
        <name>Fe</name>
        <dbReference type="ChEBI" id="CHEBI:18248"/>
    </ligandPart>
</feature>
<reference evidence="24" key="10">
    <citation type="submission" date="2023-06" db="EMBL/GenBank/DDBJ databases">
        <authorList>
            <consortium name="Clinical and Environmental Microbiology Branch: Whole genome sequencing antimicrobial resistance pathogens in the healthcare setting"/>
        </authorList>
    </citation>
    <scope>NUCLEOTIDE SEQUENCE</scope>
    <source>
        <strain evidence="24">2021CK-01020</strain>
    </source>
</reference>
<dbReference type="Gene3D" id="1.10.1130.10">
    <property type="entry name" value="Flavocytochrome C3, Chain A"/>
    <property type="match status" value="1"/>
</dbReference>
<dbReference type="AlphaFoldDB" id="A0A072ZLA9"/>
<evidence type="ECO:0000256" key="17">
    <source>
        <dbReference type="SAM" id="SignalP"/>
    </source>
</evidence>
<reference evidence="20" key="9">
    <citation type="submission" date="2020-01" db="EMBL/GenBank/DDBJ databases">
        <title>Bacteria Cultured from War Wounds Associated with the Conflict in Eastern Ukraine.</title>
        <authorList>
            <person name="Snesrud E."/>
            <person name="Galac M.R."/>
            <person name="Mc Gann P."/>
            <person name="Valentine K."/>
            <person name="Viacheslav K."/>
        </authorList>
    </citation>
    <scope>NUCLEOTIDE SEQUENCE</scope>
    <source>
        <strain evidence="20">VNMU148</strain>
    </source>
</reference>
<reference evidence="18" key="1">
    <citation type="submission" date="2015-06" db="EMBL/GenBank/DDBJ databases">
        <authorList>
            <person name="Radhakrishnan R."/>
            <person name="Underwood A."/>
            <person name="Al-Shahib A."/>
        </authorList>
    </citation>
    <scope>NUCLEOTIDE SEQUENCE</scope>
    <source>
        <strain evidence="18">P19_London_7_VIM_2_05_10</strain>
    </source>
</reference>
<sequence>MKPLLTALLLVLLGAPAAFAADLGYPLDAPAPDGRRPGGTLAESRPAPPLAAEENKDLKRERNYPEQPPTIPHSIVGYRIDKDSNKCLSCHSRANSARTQAVMISITHYMDRDGQPLAAVSPRRYFCVQCHVPQQDVKPLVDNRFENIDQILEKEAANAARKP</sequence>
<feature type="region of interest" description="Disordered" evidence="16">
    <location>
        <begin position="31"/>
        <end position="73"/>
    </location>
</feature>
<reference evidence="26" key="4">
    <citation type="submission" date="2017-05" db="EMBL/GenBank/DDBJ databases">
        <authorList>
            <person name="Giani T."/>
            <person name="Arena F."/>
            <person name="Pollini S."/>
            <person name="Di Pilato V."/>
            <person name="D'Andrea M.M."/>
            <person name="Henrici De Angelis L."/>
            <person name="Bassetti M."/>
            <person name="Rossolini G.M."/>
        </authorList>
    </citation>
    <scope>NUCLEOTIDE SEQUENCE [LARGE SCALE GENOMIC DNA]</scope>
    <source>
        <strain evidence="26">S567_C10_BS</strain>
    </source>
</reference>
<keyword evidence="24" id="KW-0560">Oxidoreductase</keyword>
<dbReference type="EMBL" id="NSNE01000012">
    <property type="protein sequence ID" value="RPM12105.1"/>
    <property type="molecule type" value="Genomic_DNA"/>
</dbReference>
<dbReference type="EMBL" id="CP136986">
    <property type="protein sequence ID" value="WOS75751.1"/>
    <property type="molecule type" value="Genomic_DNA"/>
</dbReference>
<keyword evidence="10 13" id="KW-0249">Electron transport</keyword>
<feature type="compositionally biased region" description="Basic and acidic residues" evidence="16">
    <location>
        <begin position="53"/>
        <end position="64"/>
    </location>
</feature>
<evidence type="ECO:0000256" key="10">
    <source>
        <dbReference type="ARBA" id="ARBA00022982"/>
    </source>
</evidence>
<reference evidence="23 28" key="7">
    <citation type="submission" date="2019-01" db="EMBL/GenBank/DDBJ databases">
        <title>The Pseudomonas aeruginosa pan-genome provides new insights on its population structure, horizontal gene transfer and pathogenicity.</title>
        <authorList>
            <person name="Freschi L."/>
            <person name="Vincent A.T."/>
            <person name="Jeukens J."/>
            <person name="Emond-Rheault J.-G."/>
            <person name="Kukavica-Ibrulj I."/>
            <person name="Dupont M.-J."/>
            <person name="Charette S.J."/>
            <person name="Boyle B."/>
            <person name="Levesque R.C."/>
        </authorList>
    </citation>
    <scope>NUCLEOTIDE SEQUENCE [LARGE SCALE GENOMIC DNA]</scope>
    <source>
        <strain evidence="23 28">PA-W36</strain>
    </source>
</reference>
<keyword evidence="8 17" id="KW-0732">Signal</keyword>
<dbReference type="EMBL" id="NFFZ01000003">
    <property type="protein sequence ID" value="OTI63993.1"/>
    <property type="molecule type" value="Genomic_DNA"/>
</dbReference>
<dbReference type="EMBL" id="WXZT01000003">
    <property type="protein sequence ID" value="MZZ11770.1"/>
    <property type="molecule type" value="Genomic_DNA"/>
</dbReference>
<evidence type="ECO:0000313" key="29">
    <source>
        <dbReference type="Proteomes" id="UP000433532"/>
    </source>
</evidence>
<dbReference type="GO" id="GO:0046872">
    <property type="term" value="F:metal ion binding"/>
    <property type="evidence" value="ECO:0007669"/>
    <property type="project" value="UniProtKB-KW"/>
</dbReference>
<feature type="binding site" description="covalent" evidence="14">
    <location>
        <position position="127"/>
    </location>
    <ligand>
        <name>heme c</name>
        <dbReference type="ChEBI" id="CHEBI:61717"/>
        <label>2</label>
    </ligand>
</feature>
<evidence type="ECO:0000313" key="20">
    <source>
        <dbReference type="EMBL" id="MZZ11770.1"/>
    </source>
</evidence>
<dbReference type="Proteomes" id="UP000644192">
    <property type="component" value="Unassembled WGS sequence"/>
</dbReference>
<keyword evidence="6 14" id="KW-0349">Heme</keyword>
<evidence type="ECO:0000256" key="6">
    <source>
        <dbReference type="ARBA" id="ARBA00022617"/>
    </source>
</evidence>
<feature type="binding site" description="axial binding residue" evidence="15">
    <location>
        <position position="108"/>
    </location>
    <ligand>
        <name>heme c</name>
        <dbReference type="ChEBI" id="CHEBI:61717"/>
        <label>2</label>
    </ligand>
    <ligandPart>
        <name>Fe</name>
        <dbReference type="ChEBI" id="CHEBI:18248"/>
    </ligandPart>
</feature>
<comment type="subunit">
    <text evidence="13">Component of the periplasmic nitrate reductase NapAB complex composed of NapA and NapB.</text>
</comment>
<dbReference type="OMA" id="KVNKCMS"/>
<reference evidence="23 28" key="5">
    <citation type="submission" date="2017-08" db="EMBL/GenBank/DDBJ databases">
        <authorList>
            <person name="Feschi L."/>
            <person name="Jeukens J."/>
            <person name="Emond-Rheault J.-G."/>
            <person name="Kukavica-Ibrulj I."/>
            <person name="Boyle B."/>
            <person name="Levesque R.C."/>
        </authorList>
    </citation>
    <scope>NUCLEOTIDE SEQUENCE [LARGE SCALE GENOMIC DNA]</scope>
    <source>
        <strain evidence="23 28">PA-W36</strain>
    </source>
</reference>
<reference evidence="25" key="2">
    <citation type="submission" date="2015-06" db="EMBL/GenBank/DDBJ databases">
        <authorList>
            <person name="Radhakrishnan Rajesh"/>
            <person name="Underwood Anthony"/>
            <person name="Al-Shahib Ali"/>
        </authorList>
    </citation>
    <scope>NUCLEOTIDE SEQUENCE [LARGE SCALE GENOMIC DNA]</scope>
    <source>
        <strain evidence="25">P19_London_7_VIM_2_05_10</strain>
    </source>
</reference>
<dbReference type="GO" id="GO:0042597">
    <property type="term" value="C:periplasmic space"/>
    <property type="evidence" value="ECO:0007669"/>
    <property type="project" value="UniProtKB-SubCell"/>
</dbReference>
<reference evidence="21" key="3">
    <citation type="submission" date="2017-05" db="EMBL/GenBank/DDBJ databases">
        <authorList>
            <person name="Song R."/>
            <person name="Chenine A.L."/>
            <person name="Ruprecht R.M."/>
        </authorList>
    </citation>
    <scope>NUCLEOTIDE SEQUENCE [LARGE SCALE GENOMIC DNA]</scope>
    <source>
        <strain evidence="21">S567_C10_BS</strain>
    </source>
</reference>
<proteinExistence type="inferred from homology"/>
<dbReference type="Proteomes" id="UP000194857">
    <property type="component" value="Unassembled WGS sequence"/>
</dbReference>
<reference evidence="22 27" key="6">
    <citation type="submission" date="2018-07" db="EMBL/GenBank/DDBJ databases">
        <title>Mechanisms of high-level aminoglycoside resistance among Gram-negative pathogens in Brazil.</title>
        <authorList>
            <person name="Ballaben A.S."/>
            <person name="Darini A.L.C."/>
            <person name="Doi Y."/>
        </authorList>
    </citation>
    <scope>NUCLEOTIDE SEQUENCE [LARGE SCALE GENOMIC DNA]</scope>
    <source>
        <strain evidence="22 27">B2-305</strain>
    </source>
</reference>
<reference evidence="24" key="11">
    <citation type="submission" date="2023-10" db="EMBL/GenBank/DDBJ databases">
        <title>Pathogen: clinical or host-associated sample.</title>
        <authorList>
            <person name="Hergert J."/>
            <person name="Casey R."/>
            <person name="Wagner J."/>
            <person name="Young E.L."/>
            <person name="Oakeson K.F."/>
        </authorList>
    </citation>
    <scope>NUCLEOTIDE SEQUENCE</scope>
    <source>
        <strain evidence="24">2021CK-01020</strain>
    </source>
</reference>
<evidence type="ECO:0000256" key="12">
    <source>
        <dbReference type="ARBA" id="ARBA00031832"/>
    </source>
</evidence>
<feature type="binding site" description="covalent" evidence="14">
    <location>
        <position position="87"/>
    </location>
    <ligand>
        <name>heme c</name>
        <dbReference type="ChEBI" id="CHEBI:61717"/>
        <label>1</label>
    </ligand>
</feature>
<evidence type="ECO:0000256" key="11">
    <source>
        <dbReference type="ARBA" id="ARBA00023004"/>
    </source>
</evidence>
<dbReference type="GO" id="GO:0009061">
    <property type="term" value="P:anaerobic respiration"/>
    <property type="evidence" value="ECO:0007669"/>
    <property type="project" value="InterPro"/>
</dbReference>
<organism evidence="21 26">
    <name type="scientific">Pseudomonas aeruginosa</name>
    <dbReference type="NCBI Taxonomy" id="287"/>
    <lineage>
        <taxon>Bacteria</taxon>
        <taxon>Pseudomonadati</taxon>
        <taxon>Pseudomonadota</taxon>
        <taxon>Gammaproteobacteria</taxon>
        <taxon>Pseudomonadales</taxon>
        <taxon>Pseudomonadaceae</taxon>
        <taxon>Pseudomonas</taxon>
    </lineage>
</organism>
<dbReference type="EMBL" id="QORE01000733">
    <property type="protein sequence ID" value="RCI73051.1"/>
    <property type="molecule type" value="Genomic_DNA"/>
</dbReference>
<dbReference type="Proteomes" id="UP001297540">
    <property type="component" value="Chromosome"/>
</dbReference>
<evidence type="ECO:0000313" key="24">
    <source>
        <dbReference type="EMBL" id="WOS75751.1"/>
    </source>
</evidence>
<dbReference type="EMBL" id="CVVU01000258">
    <property type="protein sequence ID" value="CRP97282.1"/>
    <property type="molecule type" value="Genomic_DNA"/>
</dbReference>
<name>A0A072ZLA9_PSEAI</name>
<comment type="subcellular location">
    <subcellularLocation>
        <location evidence="2 13">Periplasm</location>
    </subcellularLocation>
</comment>
<evidence type="ECO:0000256" key="5">
    <source>
        <dbReference type="ARBA" id="ARBA00022448"/>
    </source>
</evidence>
<feature type="binding site" description="axial binding residue" evidence="15">
    <location>
        <position position="73"/>
    </location>
    <ligand>
        <name>heme c</name>
        <dbReference type="ChEBI" id="CHEBI:61717"/>
        <label>1</label>
    </ligand>
    <ligandPart>
        <name>Fe</name>
        <dbReference type="ChEBI" id="CHEBI:18248"/>
    </ligandPart>
</feature>
<evidence type="ECO:0000313" key="18">
    <source>
        <dbReference type="EMBL" id="CRP97282.1"/>
    </source>
</evidence>
<dbReference type="Proteomes" id="UP000433532">
    <property type="component" value="Unassembled WGS sequence"/>
</dbReference>
<accession>A0A1S1C7U7</accession>
<accession>A0A072ZLA9</accession>
<evidence type="ECO:0000313" key="28">
    <source>
        <dbReference type="Proteomes" id="UP000284767"/>
    </source>
</evidence>
<keyword evidence="9 13" id="KW-0574">Periplasm</keyword>
<evidence type="ECO:0000256" key="8">
    <source>
        <dbReference type="ARBA" id="ARBA00022729"/>
    </source>
</evidence>
<dbReference type="Pfam" id="PF03892">
    <property type="entry name" value="NapB"/>
    <property type="match status" value="1"/>
</dbReference>
<evidence type="ECO:0000256" key="14">
    <source>
        <dbReference type="PIRSR" id="PIRSR006105-1"/>
    </source>
</evidence>
<dbReference type="GO" id="GO:0016491">
    <property type="term" value="F:oxidoreductase activity"/>
    <property type="evidence" value="ECO:0007669"/>
    <property type="project" value="UniProtKB-KW"/>
</dbReference>
<evidence type="ECO:0000256" key="2">
    <source>
        <dbReference type="ARBA" id="ARBA00004418"/>
    </source>
</evidence>
<feature type="signal peptide" evidence="17">
    <location>
        <begin position="1"/>
        <end position="20"/>
    </location>
</feature>
<evidence type="ECO:0000313" key="27">
    <source>
        <dbReference type="Proteomes" id="UP000253594"/>
    </source>
</evidence>
<feature type="chain" id="PRO_5015027982" description="Periplasmic nitrate reductase, electron transfer subunit" evidence="17">
    <location>
        <begin position="21"/>
        <end position="163"/>
    </location>
</feature>
<gene>
    <name evidence="18" type="primary">napB</name>
    <name evidence="21" type="ORF">CAZ10_07180</name>
    <name evidence="22" type="ORF">DT376_20405</name>
    <name evidence="19" type="ORF">GNQ48_03700</name>
    <name evidence="20" type="ORF">GUL26_05900</name>
    <name evidence="23" type="ORF">IPC1295_19630</name>
    <name evidence="24" type="ORF">L4V69_24965</name>
    <name evidence="18" type="ORF">PAERUG_P19_London_7_VIM_2_05_10_06209</name>
</gene>
<dbReference type="EMBL" id="WOAD01000001">
    <property type="protein sequence ID" value="MUI34098.1"/>
    <property type="molecule type" value="Genomic_DNA"/>
</dbReference>
<dbReference type="SMR" id="A0A072ZLA9"/>
<evidence type="ECO:0000313" key="25">
    <source>
        <dbReference type="Proteomes" id="UP000045039"/>
    </source>
</evidence>
<comment type="function">
    <text evidence="1">Electron transfer subunit of the periplasmic nitrate reductase complex NapAB. Receives electrons from the membrane-anchored tetraheme c-type NapC protein and transfers these to NapA subunit, thus allowing electron flow between membrane and periplasm. Essential for periplasmic nitrate reduction with nitrate as the terminal electron acceptor.</text>
</comment>
<evidence type="ECO:0000313" key="22">
    <source>
        <dbReference type="EMBL" id="RCI73051.1"/>
    </source>
</evidence>
<reference evidence="19 29" key="8">
    <citation type="submission" date="2019-11" db="EMBL/GenBank/DDBJ databases">
        <title>Genomes of ocular Pseudomonas aeruginosa isolates.</title>
        <authorList>
            <person name="Khan M."/>
            <person name="Rice S.A."/>
            <person name="Willcox M.D.P."/>
            <person name="Stapleton F."/>
        </authorList>
    </citation>
    <scope>NUCLEOTIDE SEQUENCE [LARGE SCALE GENOMIC DNA]</scope>
    <source>
        <strain evidence="19 29">PA221</strain>
    </source>
</reference>
<evidence type="ECO:0000256" key="7">
    <source>
        <dbReference type="ARBA" id="ARBA00022723"/>
    </source>
</evidence>
<evidence type="ECO:0000313" key="26">
    <source>
        <dbReference type="Proteomes" id="UP000194857"/>
    </source>
</evidence>
<dbReference type="RefSeq" id="WP_003082414.1">
    <property type="nucleotide sequence ID" value="NZ_AP014622.1"/>
</dbReference>
<comment type="similarity">
    <text evidence="3 13">Belongs to the NapB family.</text>
</comment>
<keyword evidence="5 13" id="KW-0813">Transport</keyword>
<evidence type="ECO:0000313" key="23">
    <source>
        <dbReference type="EMBL" id="RPM12105.1"/>
    </source>
</evidence>
<dbReference type="InterPro" id="IPR036280">
    <property type="entry name" value="Multihaem_cyt_sf"/>
</dbReference>
<dbReference type="SUPFAM" id="SSF48695">
    <property type="entry name" value="Multiheme cytochromes"/>
    <property type="match status" value="1"/>
</dbReference>
<evidence type="ECO:0000313" key="19">
    <source>
        <dbReference type="EMBL" id="MUI34098.1"/>
    </source>
</evidence>
<keyword evidence="11 15" id="KW-0408">Iron</keyword>
<evidence type="ECO:0000313" key="21">
    <source>
        <dbReference type="EMBL" id="OTI63993.1"/>
    </source>
</evidence>
<keyword evidence="7 15" id="KW-0479">Metal-binding</keyword>
<dbReference type="eggNOG" id="COG3043">
    <property type="taxonomic scope" value="Bacteria"/>
</dbReference>
<dbReference type="InterPro" id="IPR005591">
    <property type="entry name" value="NapB"/>
</dbReference>